<proteinExistence type="predicted"/>
<comment type="caution">
    <text evidence="1">The sequence shown here is derived from an EMBL/GenBank/DDBJ whole genome shotgun (WGS) entry which is preliminary data.</text>
</comment>
<dbReference type="AlphaFoldDB" id="A0A644X2T8"/>
<organism evidence="1">
    <name type="scientific">bioreactor metagenome</name>
    <dbReference type="NCBI Taxonomy" id="1076179"/>
    <lineage>
        <taxon>unclassified sequences</taxon>
        <taxon>metagenomes</taxon>
        <taxon>ecological metagenomes</taxon>
    </lineage>
</organism>
<name>A0A644X2T8_9ZZZZ</name>
<protein>
    <submittedName>
        <fullName evidence="1">Uncharacterized protein</fullName>
    </submittedName>
</protein>
<dbReference type="EMBL" id="VSSQ01001650">
    <property type="protein sequence ID" value="MPM10098.1"/>
    <property type="molecule type" value="Genomic_DNA"/>
</dbReference>
<gene>
    <name evidence="1" type="ORF">SDC9_56422</name>
</gene>
<sequence>MKLTHQPLVYLYNNVLDDDIQKCINNFILLVIEMKEKYKTDSLWITDQKIGGIGAYAMPPDPVMNPFPGGIERSLYRPLQYARTHIDICDIRMEARYVVQNCGMHLECVCRVLLSNYKVLANLRFNNTTFGKSIQIIKGLNVIESNIIDALNSFSKVYNMSKHEVNQDENRGRLFNAYEAITAYYSARVLGVQLLRKINFPYSNNIFEINNKKNTLYGDL</sequence>
<reference evidence="1" key="1">
    <citation type="submission" date="2019-08" db="EMBL/GenBank/DDBJ databases">
        <authorList>
            <person name="Kucharzyk K."/>
            <person name="Murdoch R.W."/>
            <person name="Higgins S."/>
            <person name="Loffler F."/>
        </authorList>
    </citation>
    <scope>NUCLEOTIDE SEQUENCE</scope>
</reference>
<evidence type="ECO:0000313" key="1">
    <source>
        <dbReference type="EMBL" id="MPM10098.1"/>
    </source>
</evidence>
<accession>A0A644X2T8</accession>